<evidence type="ECO:0000256" key="2">
    <source>
        <dbReference type="ARBA" id="ARBA00005336"/>
    </source>
</evidence>
<dbReference type="AlphaFoldDB" id="A0A1G6H6P9"/>
<comment type="catalytic activity">
    <reaction evidence="1">
        <text>Hydrolysis of terminal, non-reducing beta-D-glucosyl residues with release of beta-D-glucose.</text>
        <dbReference type="EC" id="3.2.1.21"/>
    </reaction>
</comment>
<keyword evidence="12" id="KW-1185">Reference proteome</keyword>
<feature type="domain" description="Glycoside hydrolase family 3 N-terminal" evidence="9">
    <location>
        <begin position="177"/>
        <end position="491"/>
    </location>
</feature>
<dbReference type="STRING" id="1577474.GA0111570_10748"/>
<evidence type="ECO:0000256" key="6">
    <source>
        <dbReference type="ARBA" id="ARBA00023295"/>
    </source>
</evidence>
<dbReference type="InterPro" id="IPR002772">
    <property type="entry name" value="Glyco_hydro_3_C"/>
</dbReference>
<dbReference type="InterPro" id="IPR001764">
    <property type="entry name" value="Glyco_hydro_3_N"/>
</dbReference>
<dbReference type="InterPro" id="IPR051915">
    <property type="entry name" value="Cellulose_Degrad_GH3"/>
</dbReference>
<dbReference type="Proteomes" id="UP000199086">
    <property type="component" value="Unassembled WGS sequence"/>
</dbReference>
<dbReference type="InterPro" id="IPR036881">
    <property type="entry name" value="Glyco_hydro_3_C_sf"/>
</dbReference>
<organism evidence="11 12">
    <name type="scientific">Raineyella antarctica</name>
    <dbReference type="NCBI Taxonomy" id="1577474"/>
    <lineage>
        <taxon>Bacteria</taxon>
        <taxon>Bacillati</taxon>
        <taxon>Actinomycetota</taxon>
        <taxon>Actinomycetes</taxon>
        <taxon>Propionibacteriales</taxon>
        <taxon>Propionibacteriaceae</taxon>
        <taxon>Raineyella</taxon>
    </lineage>
</organism>
<feature type="region of interest" description="Disordered" evidence="7">
    <location>
        <begin position="35"/>
        <end position="54"/>
    </location>
</feature>
<dbReference type="GO" id="GO:0009251">
    <property type="term" value="P:glucan catabolic process"/>
    <property type="evidence" value="ECO:0007669"/>
    <property type="project" value="TreeGrafter"/>
</dbReference>
<dbReference type="SUPFAM" id="SSF52279">
    <property type="entry name" value="Beta-D-glucan exohydrolase, C-terminal domain"/>
    <property type="match status" value="1"/>
</dbReference>
<evidence type="ECO:0000256" key="7">
    <source>
        <dbReference type="SAM" id="MobiDB-lite"/>
    </source>
</evidence>
<reference evidence="11 12" key="1">
    <citation type="submission" date="2016-06" db="EMBL/GenBank/DDBJ databases">
        <authorList>
            <person name="Olsen C.W."/>
            <person name="Carey S."/>
            <person name="Hinshaw L."/>
            <person name="Karasin A.I."/>
        </authorList>
    </citation>
    <scope>NUCLEOTIDE SEQUENCE [LARGE SCALE GENOMIC DNA]</scope>
    <source>
        <strain evidence="11 12">LZ-22</strain>
    </source>
</reference>
<evidence type="ECO:0000256" key="5">
    <source>
        <dbReference type="ARBA" id="ARBA00022801"/>
    </source>
</evidence>
<dbReference type="EC" id="3.2.1.21" evidence="3"/>
<dbReference type="InterPro" id="IPR036962">
    <property type="entry name" value="Glyco_hydro_3_N_sf"/>
</dbReference>
<evidence type="ECO:0000313" key="11">
    <source>
        <dbReference type="EMBL" id="SDB89937.1"/>
    </source>
</evidence>
<feature type="domain" description="Glycoside hydrolase family 3 C-terminal" evidence="10">
    <location>
        <begin position="530"/>
        <end position="786"/>
    </location>
</feature>
<dbReference type="Pfam" id="PF01915">
    <property type="entry name" value="Glyco_hydro_3_C"/>
    <property type="match status" value="1"/>
</dbReference>
<dbReference type="RefSeq" id="WP_092611133.1">
    <property type="nucleotide sequence ID" value="NZ_FMYF01000007.1"/>
</dbReference>
<dbReference type="PANTHER" id="PTHR30620">
    <property type="entry name" value="PERIPLASMIC BETA-GLUCOSIDASE-RELATED"/>
    <property type="match status" value="1"/>
</dbReference>
<dbReference type="OrthoDB" id="9805821at2"/>
<proteinExistence type="inferred from homology"/>
<dbReference type="Gene3D" id="3.20.20.300">
    <property type="entry name" value="Glycoside hydrolase, family 3, N-terminal domain"/>
    <property type="match status" value="1"/>
</dbReference>
<feature type="chain" id="PRO_5011585532" description="beta-glucosidase" evidence="8">
    <location>
        <begin position="33"/>
        <end position="787"/>
    </location>
</feature>
<evidence type="ECO:0000259" key="9">
    <source>
        <dbReference type="Pfam" id="PF00933"/>
    </source>
</evidence>
<evidence type="ECO:0000256" key="8">
    <source>
        <dbReference type="SAM" id="SignalP"/>
    </source>
</evidence>
<dbReference type="Pfam" id="PF00933">
    <property type="entry name" value="Glyco_hydro_3"/>
    <property type="match status" value="1"/>
</dbReference>
<keyword evidence="4 8" id="KW-0732">Signal</keyword>
<dbReference type="PANTHER" id="PTHR30620:SF16">
    <property type="entry name" value="LYSOSOMAL BETA GLUCOSIDASE"/>
    <property type="match status" value="1"/>
</dbReference>
<feature type="signal peptide" evidence="8">
    <location>
        <begin position="1"/>
        <end position="32"/>
    </location>
</feature>
<evidence type="ECO:0000256" key="4">
    <source>
        <dbReference type="ARBA" id="ARBA00022729"/>
    </source>
</evidence>
<evidence type="ECO:0000256" key="3">
    <source>
        <dbReference type="ARBA" id="ARBA00012744"/>
    </source>
</evidence>
<protein>
    <recommendedName>
        <fullName evidence="3">beta-glucosidase</fullName>
        <ecNumber evidence="3">3.2.1.21</ecNumber>
    </recommendedName>
</protein>
<dbReference type="SUPFAM" id="SSF51445">
    <property type="entry name" value="(Trans)glycosidases"/>
    <property type="match status" value="1"/>
</dbReference>
<dbReference type="PROSITE" id="PS51318">
    <property type="entry name" value="TAT"/>
    <property type="match status" value="1"/>
</dbReference>
<comment type="similarity">
    <text evidence="2">Belongs to the glycosyl hydrolase 3 family.</text>
</comment>
<dbReference type="GO" id="GO:0008422">
    <property type="term" value="F:beta-glucosidase activity"/>
    <property type="evidence" value="ECO:0007669"/>
    <property type="project" value="UniProtKB-EC"/>
</dbReference>
<dbReference type="InterPro" id="IPR017853">
    <property type="entry name" value="GH"/>
</dbReference>
<gene>
    <name evidence="11" type="ORF">GA0111570_10748</name>
</gene>
<keyword evidence="6" id="KW-0326">Glycosidase</keyword>
<evidence type="ECO:0000259" key="10">
    <source>
        <dbReference type="Pfam" id="PF01915"/>
    </source>
</evidence>
<evidence type="ECO:0000256" key="1">
    <source>
        <dbReference type="ARBA" id="ARBA00000448"/>
    </source>
</evidence>
<sequence length="787" mass="83541">MSNSPRKLRRRGLAAAAVALPLALTMGAGAFAAPPGRAPNDNAKPPAHSQAGGVAWDSPTLEARSKQILTAKGGRQFKDLNANGKIDTYEDWRKTTDQRVADLVKQMTLEEKAGLMLIDTLNAECINGDRASISATGEDYLKNQNMHRLIFRNVVTDKPECGKPGTGFSATTSLTPADAATFMNRVQEKSEATRLGIPVLYKSNARNHIDPQARAGINEAAGAFSAFPKEAGIAAAALGEQAVKTGRATDGDMSVVDDFATVMGDEWASIGLRGMYGYMADLSTEPRWYRNHETFTENADLGANIMGQLVESLQGPVDADGNSLSPDSSVALTMKHFPGGGPQQLGLDPHYSFGKTQVYPGDNFGYHLKPFEAAIDAGVSAIMPYYGVPMDLTYDGTTYDEVGMAFSDQIVNGLLRDRMGFKGYVNSDTGIITDRAWGLEKKSVPERVAAAINSGTDTLSGFHDVQTIIDLVDDGLVTTDRVDLAAHRLLTPMFEMGLFEDPYVDPAVATATIGNDANRAVALDLQRKSTVLLQNKETGGTGVLPLAKGKTVYVLGNVDAAAVKAAGYSVIDGNAKVDGKRPSAADADVALVSMTGKNINTGAYKSNDPATGLNPNHISPIVWDGAKGLDGKSPYGAADACNAYGATTCTDDGLRFGGSLPWESSILDFTGMSTSKSWEVTPSLADIQQVMSEVGAQNTILDIYFRQPFVLDEESGLRDAGAILANFGTSTSALMDVVSGDFAPQGRMPYALAGTKEAILEQQSDVPGYDDTKDGALFPYGFGLTYK</sequence>
<accession>A0A1G6H6P9</accession>
<dbReference type="InterPro" id="IPR006311">
    <property type="entry name" value="TAT_signal"/>
</dbReference>
<dbReference type="Gene3D" id="3.40.50.1700">
    <property type="entry name" value="Glycoside hydrolase family 3 C-terminal domain"/>
    <property type="match status" value="1"/>
</dbReference>
<name>A0A1G6H6P9_9ACTN</name>
<evidence type="ECO:0000313" key="12">
    <source>
        <dbReference type="Proteomes" id="UP000199086"/>
    </source>
</evidence>
<keyword evidence="5" id="KW-0378">Hydrolase</keyword>
<dbReference type="EMBL" id="FMYF01000007">
    <property type="protein sequence ID" value="SDB89937.1"/>
    <property type="molecule type" value="Genomic_DNA"/>
</dbReference>